<dbReference type="EMBL" id="VDFU01000065">
    <property type="protein sequence ID" value="TNC43554.1"/>
    <property type="molecule type" value="Genomic_DNA"/>
</dbReference>
<keyword evidence="4" id="KW-1185">Reference proteome</keyword>
<dbReference type="Pfam" id="PF00589">
    <property type="entry name" value="Phage_integrase"/>
    <property type="match status" value="1"/>
</dbReference>
<keyword evidence="1" id="KW-0233">DNA recombination</keyword>
<dbReference type="InterPro" id="IPR011010">
    <property type="entry name" value="DNA_brk_join_enz"/>
</dbReference>
<evidence type="ECO:0000259" key="2">
    <source>
        <dbReference type="Pfam" id="PF00589"/>
    </source>
</evidence>
<dbReference type="Gene3D" id="1.10.443.10">
    <property type="entry name" value="Intergrase catalytic core"/>
    <property type="match status" value="1"/>
</dbReference>
<sequence>HVVCSFRMGRLYVTARELPGGRSRAFRAPNGEEYVLHDRRGGQMAKAFNKIRDTAGLGDDVVPYTLRHTWATWFYAQTGDWKRLLDLGGWNKGDTARRYTKAAPEDLGNRLLAHGWDFRRKSGAPVRFGELVSV</sequence>
<dbReference type="GO" id="GO:0015074">
    <property type="term" value="P:DNA integration"/>
    <property type="evidence" value="ECO:0007669"/>
    <property type="project" value="InterPro"/>
</dbReference>
<accession>A0A5C4MML5</accession>
<evidence type="ECO:0000313" key="4">
    <source>
        <dbReference type="Proteomes" id="UP000305887"/>
    </source>
</evidence>
<name>A0A5C4MML5_9RHOB</name>
<feature type="domain" description="Tyr recombinase" evidence="2">
    <location>
        <begin position="43"/>
        <end position="104"/>
    </location>
</feature>
<gene>
    <name evidence="3" type="ORF">FHG66_20950</name>
</gene>
<protein>
    <recommendedName>
        <fullName evidence="2">Tyr recombinase domain-containing protein</fullName>
    </recommendedName>
</protein>
<dbReference type="GO" id="GO:0003677">
    <property type="term" value="F:DNA binding"/>
    <property type="evidence" value="ECO:0007669"/>
    <property type="project" value="InterPro"/>
</dbReference>
<feature type="non-terminal residue" evidence="3">
    <location>
        <position position="1"/>
    </location>
</feature>
<dbReference type="InterPro" id="IPR013762">
    <property type="entry name" value="Integrase-like_cat_sf"/>
</dbReference>
<evidence type="ECO:0000256" key="1">
    <source>
        <dbReference type="ARBA" id="ARBA00023172"/>
    </source>
</evidence>
<reference evidence="3 4" key="1">
    <citation type="submission" date="2019-06" db="EMBL/GenBank/DDBJ databases">
        <title>YIM 131921 draft genome.</title>
        <authorList>
            <person name="Jiang L."/>
        </authorList>
    </citation>
    <scope>NUCLEOTIDE SEQUENCE [LARGE SCALE GENOMIC DNA]</scope>
    <source>
        <strain evidence="3 4">YIM 131921</strain>
    </source>
</reference>
<dbReference type="RefSeq" id="WP_176556389.1">
    <property type="nucleotide sequence ID" value="NZ_VDFU01000065.1"/>
</dbReference>
<dbReference type="InterPro" id="IPR002104">
    <property type="entry name" value="Integrase_catalytic"/>
</dbReference>
<dbReference type="SUPFAM" id="SSF56349">
    <property type="entry name" value="DNA breaking-rejoining enzymes"/>
    <property type="match status" value="1"/>
</dbReference>
<dbReference type="AlphaFoldDB" id="A0A5C4MML5"/>
<dbReference type="GO" id="GO:0006310">
    <property type="term" value="P:DNA recombination"/>
    <property type="evidence" value="ECO:0007669"/>
    <property type="project" value="UniProtKB-KW"/>
</dbReference>
<proteinExistence type="predicted"/>
<organism evidence="3 4">
    <name type="scientific">Rubellimicrobium rubrum</name>
    <dbReference type="NCBI Taxonomy" id="2585369"/>
    <lineage>
        <taxon>Bacteria</taxon>
        <taxon>Pseudomonadati</taxon>
        <taxon>Pseudomonadota</taxon>
        <taxon>Alphaproteobacteria</taxon>
        <taxon>Rhodobacterales</taxon>
        <taxon>Roseobacteraceae</taxon>
        <taxon>Rubellimicrobium</taxon>
    </lineage>
</organism>
<dbReference type="Proteomes" id="UP000305887">
    <property type="component" value="Unassembled WGS sequence"/>
</dbReference>
<evidence type="ECO:0000313" key="3">
    <source>
        <dbReference type="EMBL" id="TNC43554.1"/>
    </source>
</evidence>
<comment type="caution">
    <text evidence="3">The sequence shown here is derived from an EMBL/GenBank/DDBJ whole genome shotgun (WGS) entry which is preliminary data.</text>
</comment>